<proteinExistence type="inferred from homology"/>
<dbReference type="InterPro" id="IPR036038">
    <property type="entry name" value="Aminotransferase-like"/>
</dbReference>
<keyword evidence="14" id="KW-1185">Reference proteome</keyword>
<evidence type="ECO:0000256" key="3">
    <source>
        <dbReference type="ARBA" id="ARBA00011738"/>
    </source>
</evidence>
<evidence type="ECO:0000256" key="11">
    <source>
        <dbReference type="RuleBase" id="RU004106"/>
    </source>
</evidence>
<dbReference type="InterPro" id="IPR001544">
    <property type="entry name" value="Aminotrans_IV"/>
</dbReference>
<evidence type="ECO:0000256" key="8">
    <source>
        <dbReference type="ARBA" id="ARBA00035676"/>
    </source>
</evidence>
<evidence type="ECO:0000256" key="9">
    <source>
        <dbReference type="ARBA" id="ARBA00049529"/>
    </source>
</evidence>
<dbReference type="AlphaFoldDB" id="A0A0C5VPL0"/>
<dbReference type="InterPro" id="IPR018300">
    <property type="entry name" value="Aminotrans_IV_CS"/>
</dbReference>
<dbReference type="Gene3D" id="3.20.10.10">
    <property type="entry name" value="D-amino Acid Aminotransferase, subunit A, domain 2"/>
    <property type="match status" value="1"/>
</dbReference>
<evidence type="ECO:0000256" key="2">
    <source>
        <dbReference type="ARBA" id="ARBA00009320"/>
    </source>
</evidence>
<dbReference type="EC" id="4.1.3.38" evidence="8 10"/>
<comment type="similarity">
    <text evidence="2 11">Belongs to the class-IV pyridoxal-phosphate-dependent aminotransferase family.</text>
</comment>
<reference evidence="13 14" key="1">
    <citation type="submission" date="2014-01" db="EMBL/GenBank/DDBJ databases">
        <title>Full genme sequencing of cellulolytic bacterium Gynuella sunshinyii YC6258T gen. nov., sp. nov.</title>
        <authorList>
            <person name="Khan H."/>
            <person name="Chung E.J."/>
            <person name="Chung Y.R."/>
        </authorList>
    </citation>
    <scope>NUCLEOTIDE SEQUENCE [LARGE SCALE GENOMIC DNA]</scope>
    <source>
        <strain evidence="13 14">YC6258</strain>
    </source>
</reference>
<accession>A0A0C5VPL0</accession>
<dbReference type="Gene3D" id="3.30.470.10">
    <property type="match status" value="1"/>
</dbReference>
<name>A0A0C5VPL0_9GAMM</name>
<dbReference type="KEGG" id="gsn:YC6258_03287"/>
<dbReference type="Pfam" id="PF01063">
    <property type="entry name" value="Aminotran_4"/>
    <property type="match status" value="1"/>
</dbReference>
<dbReference type="GO" id="GO:0046656">
    <property type="term" value="P:folic acid biosynthetic process"/>
    <property type="evidence" value="ECO:0007669"/>
    <property type="project" value="UniProtKB-KW"/>
</dbReference>
<dbReference type="EMBL" id="CP007142">
    <property type="protein sequence ID" value="AJQ95323.1"/>
    <property type="molecule type" value="Genomic_DNA"/>
</dbReference>
<evidence type="ECO:0000256" key="6">
    <source>
        <dbReference type="ARBA" id="ARBA00023239"/>
    </source>
</evidence>
<keyword evidence="13" id="KW-0032">Aminotransferase</keyword>
<dbReference type="NCBIfam" id="TIGR03461">
    <property type="entry name" value="pabC_Proteo"/>
    <property type="match status" value="1"/>
</dbReference>
<dbReference type="InterPro" id="IPR043131">
    <property type="entry name" value="BCAT-like_N"/>
</dbReference>
<organism evidence="13 14">
    <name type="scientific">Gynuella sunshinyii YC6258</name>
    <dbReference type="NCBI Taxonomy" id="1445510"/>
    <lineage>
        <taxon>Bacteria</taxon>
        <taxon>Pseudomonadati</taxon>
        <taxon>Pseudomonadota</taxon>
        <taxon>Gammaproteobacteria</taxon>
        <taxon>Oceanospirillales</taxon>
        <taxon>Saccharospirillaceae</taxon>
        <taxon>Gynuella</taxon>
    </lineage>
</organism>
<dbReference type="GO" id="GO:0030170">
    <property type="term" value="F:pyridoxal phosphate binding"/>
    <property type="evidence" value="ECO:0007669"/>
    <property type="project" value="InterPro"/>
</dbReference>
<evidence type="ECO:0000256" key="7">
    <source>
        <dbReference type="ARBA" id="ARBA00035633"/>
    </source>
</evidence>
<keyword evidence="4 12" id="KW-0663">Pyridoxal phosphate</keyword>
<dbReference type="GO" id="GO:0008483">
    <property type="term" value="F:transaminase activity"/>
    <property type="evidence" value="ECO:0007669"/>
    <property type="project" value="UniProtKB-KW"/>
</dbReference>
<comment type="subunit">
    <text evidence="3">Homodimer.</text>
</comment>
<evidence type="ECO:0000256" key="4">
    <source>
        <dbReference type="ARBA" id="ARBA00022898"/>
    </source>
</evidence>
<protein>
    <recommendedName>
        <fullName evidence="8 10">Aminodeoxychorismate lyase</fullName>
        <ecNumber evidence="8 10">4.1.3.38</ecNumber>
    </recommendedName>
</protein>
<keyword evidence="13" id="KW-0808">Transferase</keyword>
<dbReference type="GO" id="GO:0005829">
    <property type="term" value="C:cytosol"/>
    <property type="evidence" value="ECO:0007669"/>
    <property type="project" value="TreeGrafter"/>
</dbReference>
<comment type="catalytic activity">
    <reaction evidence="9">
        <text>4-amino-4-deoxychorismate = 4-aminobenzoate + pyruvate + H(+)</text>
        <dbReference type="Rhea" id="RHEA:16201"/>
        <dbReference type="ChEBI" id="CHEBI:15361"/>
        <dbReference type="ChEBI" id="CHEBI:15378"/>
        <dbReference type="ChEBI" id="CHEBI:17836"/>
        <dbReference type="ChEBI" id="CHEBI:58406"/>
        <dbReference type="EC" id="4.1.3.38"/>
    </reaction>
</comment>
<evidence type="ECO:0000313" key="14">
    <source>
        <dbReference type="Proteomes" id="UP000032266"/>
    </source>
</evidence>
<dbReference type="InterPro" id="IPR017824">
    <property type="entry name" value="Aminodeoxychorismate_lyase_IV"/>
</dbReference>
<keyword evidence="5" id="KW-0289">Folate biosynthesis</keyword>
<dbReference type="Proteomes" id="UP000032266">
    <property type="component" value="Chromosome"/>
</dbReference>
<dbReference type="GO" id="GO:0008153">
    <property type="term" value="P:4-aminobenzoate biosynthetic process"/>
    <property type="evidence" value="ECO:0007669"/>
    <property type="project" value="UniProtKB-UniRule"/>
</dbReference>
<dbReference type="PROSITE" id="PS00770">
    <property type="entry name" value="AA_TRANSFER_CLASS_4"/>
    <property type="match status" value="1"/>
</dbReference>
<evidence type="ECO:0000256" key="10">
    <source>
        <dbReference type="NCBIfam" id="TIGR03461"/>
    </source>
</evidence>
<evidence type="ECO:0000256" key="12">
    <source>
        <dbReference type="RuleBase" id="RU004516"/>
    </source>
</evidence>
<evidence type="ECO:0000256" key="5">
    <source>
        <dbReference type="ARBA" id="ARBA00022909"/>
    </source>
</evidence>
<comment type="cofactor">
    <cofactor evidence="1 12">
        <name>pyridoxal 5'-phosphate</name>
        <dbReference type="ChEBI" id="CHEBI:597326"/>
    </cofactor>
</comment>
<comment type="pathway">
    <text evidence="7">Cofactor biosynthesis; tetrahydrofolate biosynthesis; 4-aminobenzoate from chorismate: step 2/2.</text>
</comment>
<keyword evidence="6 13" id="KW-0456">Lyase</keyword>
<dbReference type="InterPro" id="IPR043132">
    <property type="entry name" value="BCAT-like_C"/>
</dbReference>
<dbReference type="HOGENOM" id="CLU_020844_2_1_6"/>
<dbReference type="SUPFAM" id="SSF56752">
    <property type="entry name" value="D-aminoacid aminotransferase-like PLP-dependent enzymes"/>
    <property type="match status" value="1"/>
</dbReference>
<evidence type="ECO:0000256" key="1">
    <source>
        <dbReference type="ARBA" id="ARBA00001933"/>
    </source>
</evidence>
<sequence length="256" mass="28509">MAYGDGIFETIRVDSGRVAFLQTHLARLKESAVFFQLLPKDFNWAEFCRELDNVIEKIHDGVLKIILVRKYQGRGYRYTTDAGSEIIMECYGGKIPFGWQLDPADIGICSTPCSINSMLAGHKHLNRMDSVLASGEVQEKGWDDGLMCCQTQVIEATAANVFVVQKNSILTPEISVAGVNGVVRRILVSEPSLPVREVPQLTLSDCQNAQALFLTNAAKIVWPVNSLTVNGRIIRYDLTNPTLERVISDFRNRLSC</sequence>
<dbReference type="PANTHER" id="PTHR42743:SF2">
    <property type="entry name" value="AMINODEOXYCHORISMATE LYASE"/>
    <property type="match status" value="1"/>
</dbReference>
<dbReference type="GO" id="GO:0008696">
    <property type="term" value="F:4-amino-4-deoxychorismate lyase activity"/>
    <property type="evidence" value="ECO:0007669"/>
    <property type="project" value="UniProtKB-UniRule"/>
</dbReference>
<evidence type="ECO:0000313" key="13">
    <source>
        <dbReference type="EMBL" id="AJQ95323.1"/>
    </source>
</evidence>
<dbReference type="PANTHER" id="PTHR42743">
    <property type="entry name" value="AMINO-ACID AMINOTRANSFERASE"/>
    <property type="match status" value="1"/>
</dbReference>
<dbReference type="STRING" id="1445510.YC6258_03287"/>
<gene>
    <name evidence="13" type="ORF">YC6258_03287</name>
</gene>
<dbReference type="InterPro" id="IPR050571">
    <property type="entry name" value="Class-IV_PLP-Dep_Aminotrnsfr"/>
</dbReference>